<dbReference type="InterPro" id="IPR024607">
    <property type="entry name" value="Sulfatase_CS"/>
</dbReference>
<evidence type="ECO:0000256" key="3">
    <source>
        <dbReference type="ARBA" id="ARBA00022801"/>
    </source>
</evidence>
<evidence type="ECO:0000313" key="6">
    <source>
        <dbReference type="EMBL" id="GAA0959036.1"/>
    </source>
</evidence>
<dbReference type="PANTHER" id="PTHR42693:SF53">
    <property type="entry name" value="ENDO-4-O-SULFATASE"/>
    <property type="match status" value="1"/>
</dbReference>
<accession>A0ABP4C3R1</accession>
<evidence type="ECO:0000256" key="1">
    <source>
        <dbReference type="ARBA" id="ARBA00008779"/>
    </source>
</evidence>
<dbReference type="RefSeq" id="WP_344243216.1">
    <property type="nucleotide sequence ID" value="NZ_BAAAHH010000021.1"/>
</dbReference>
<dbReference type="InterPro" id="IPR050738">
    <property type="entry name" value="Sulfatase"/>
</dbReference>
<comment type="caution">
    <text evidence="6">The sequence shown here is derived from an EMBL/GenBank/DDBJ whole genome shotgun (WGS) entry which is preliminary data.</text>
</comment>
<keyword evidence="3" id="KW-0378">Hydrolase</keyword>
<keyword evidence="7" id="KW-1185">Reference proteome</keyword>
<dbReference type="Gene3D" id="3.40.720.10">
    <property type="entry name" value="Alkaline Phosphatase, subunit A"/>
    <property type="match status" value="1"/>
</dbReference>
<dbReference type="InterPro" id="IPR006311">
    <property type="entry name" value="TAT_signal"/>
</dbReference>
<proteinExistence type="inferred from homology"/>
<feature type="domain" description="Sulfatase N-terminal" evidence="5">
    <location>
        <begin position="56"/>
        <end position="376"/>
    </location>
</feature>
<dbReference type="SUPFAM" id="SSF53649">
    <property type="entry name" value="Alkaline phosphatase-like"/>
    <property type="match status" value="1"/>
</dbReference>
<dbReference type="PANTHER" id="PTHR42693">
    <property type="entry name" value="ARYLSULFATASE FAMILY MEMBER"/>
    <property type="match status" value="1"/>
</dbReference>
<organism evidence="6 7">
    <name type="scientific">Actinocorallia libanotica</name>
    <dbReference type="NCBI Taxonomy" id="46162"/>
    <lineage>
        <taxon>Bacteria</taxon>
        <taxon>Bacillati</taxon>
        <taxon>Actinomycetota</taxon>
        <taxon>Actinomycetes</taxon>
        <taxon>Streptosporangiales</taxon>
        <taxon>Thermomonosporaceae</taxon>
        <taxon>Actinocorallia</taxon>
    </lineage>
</organism>
<evidence type="ECO:0000256" key="4">
    <source>
        <dbReference type="ARBA" id="ARBA00022837"/>
    </source>
</evidence>
<evidence type="ECO:0000256" key="2">
    <source>
        <dbReference type="ARBA" id="ARBA00022723"/>
    </source>
</evidence>
<dbReference type="EMBL" id="BAAAHH010000021">
    <property type="protein sequence ID" value="GAA0959036.1"/>
    <property type="molecule type" value="Genomic_DNA"/>
</dbReference>
<evidence type="ECO:0000313" key="7">
    <source>
        <dbReference type="Proteomes" id="UP001500665"/>
    </source>
</evidence>
<dbReference type="Pfam" id="PF00884">
    <property type="entry name" value="Sulfatase"/>
    <property type="match status" value="1"/>
</dbReference>
<dbReference type="CDD" id="cd16145">
    <property type="entry name" value="ARS_like"/>
    <property type="match status" value="1"/>
</dbReference>
<sequence length="500" mass="55189">MGEGFSSRRRFLLGLGALTAASTLPGATPVNAHHPTGVVASLDSMPLRARRAPRRPNFVVIVADDLGYGQIGVQGQKKIRTPRIDRMAREGLRFTDAYAAAPVCAPARASLLTGLHVGHSPVRRNPPKSGDLPLPQDIPTLGTVLQQAGYRTGVFGKWGFGGKVPTNPSHPYKHGFNEFYGYLTHYAAKNYYPERLWDGTEPARLPGNKGDRGPVYGPDLIVDRALDFIRSSGDDPFLLLLTLPLPHAHSVPSPNIDAYAKKNWSSANKAHATQITQLDTYVGRVIDLLKRSGLDEDTIVIFTGDNGPHEEGNVRPDFFKASGPYRGYKRNLYEGGIRTPFIAWSPKIMSRTKGKVSSHPTVHYDLLATFADFAGINMPTGTDGISLRAAFTGRGTQRRHEYLYWARLQAGATPSHRAEDHGRGRNAAAAVRFGRWKAVGFAPGPSYTQPGHNWDIELYDLTKDPGEKRDLAKKHPDVVRQAQRHMRAAWRPPVSWRFMN</sequence>
<dbReference type="PROSITE" id="PS00523">
    <property type="entry name" value="SULFATASE_1"/>
    <property type="match status" value="1"/>
</dbReference>
<comment type="similarity">
    <text evidence="1">Belongs to the sulfatase family.</text>
</comment>
<protein>
    <submittedName>
        <fullName evidence="6">Arylsulfatase</fullName>
    </submittedName>
</protein>
<evidence type="ECO:0000259" key="5">
    <source>
        <dbReference type="Pfam" id="PF00884"/>
    </source>
</evidence>
<dbReference type="InterPro" id="IPR000917">
    <property type="entry name" value="Sulfatase_N"/>
</dbReference>
<dbReference type="InterPro" id="IPR017850">
    <property type="entry name" value="Alkaline_phosphatase_core_sf"/>
</dbReference>
<dbReference type="Gene3D" id="3.30.1120.10">
    <property type="match status" value="1"/>
</dbReference>
<name>A0ABP4C3R1_9ACTN</name>
<keyword evidence="2" id="KW-0479">Metal-binding</keyword>
<gene>
    <name evidence="6" type="ORF">GCM10009550_48360</name>
</gene>
<reference evidence="7" key="1">
    <citation type="journal article" date="2019" name="Int. J. Syst. Evol. Microbiol.">
        <title>The Global Catalogue of Microorganisms (GCM) 10K type strain sequencing project: providing services to taxonomists for standard genome sequencing and annotation.</title>
        <authorList>
            <consortium name="The Broad Institute Genomics Platform"/>
            <consortium name="The Broad Institute Genome Sequencing Center for Infectious Disease"/>
            <person name="Wu L."/>
            <person name="Ma J."/>
        </authorList>
    </citation>
    <scope>NUCLEOTIDE SEQUENCE [LARGE SCALE GENOMIC DNA]</scope>
    <source>
        <strain evidence="7">JCM 10696</strain>
    </source>
</reference>
<dbReference type="PROSITE" id="PS51318">
    <property type="entry name" value="TAT"/>
    <property type="match status" value="1"/>
</dbReference>
<keyword evidence="4" id="KW-0106">Calcium</keyword>
<dbReference type="Proteomes" id="UP001500665">
    <property type="component" value="Unassembled WGS sequence"/>
</dbReference>